<sequence>MKRKRDGSLRNDLIDAGVSLLRDRGPDGLSLRECAANAGVSHAAPGYHFKNLMGLSTAIAARGYRLFCEAMKQRLAAADEAPFSRLEAICQGYLDYASAHPELFLFIFSGQKFNESDEEYDAAAREAYAILREVCAPLVPEGSEPAHLEILVWSFVHGYAHLSMTRKRENPEIGLTWPDLGSLLQYLERALAADKAEGLLPGDRSNGHGSS</sequence>
<evidence type="ECO:0000259" key="5">
    <source>
        <dbReference type="PROSITE" id="PS50977"/>
    </source>
</evidence>
<dbReference type="EMBL" id="JAEKJZ010000001">
    <property type="protein sequence ID" value="MBN9670886.1"/>
    <property type="molecule type" value="Genomic_DNA"/>
</dbReference>
<gene>
    <name evidence="6" type="ORF">JF539_11115</name>
</gene>
<evidence type="ECO:0000256" key="4">
    <source>
        <dbReference type="PROSITE-ProRule" id="PRU00335"/>
    </source>
</evidence>
<dbReference type="PANTHER" id="PTHR30055">
    <property type="entry name" value="HTH-TYPE TRANSCRIPTIONAL REGULATOR RUTR"/>
    <property type="match status" value="1"/>
</dbReference>
<evidence type="ECO:0000256" key="2">
    <source>
        <dbReference type="ARBA" id="ARBA00023125"/>
    </source>
</evidence>
<feature type="DNA-binding region" description="H-T-H motif" evidence="4">
    <location>
        <begin position="30"/>
        <end position="49"/>
    </location>
</feature>
<dbReference type="InterPro" id="IPR001647">
    <property type="entry name" value="HTH_TetR"/>
</dbReference>
<dbReference type="RefSeq" id="WP_207140451.1">
    <property type="nucleotide sequence ID" value="NZ_JAEKJZ010000001.1"/>
</dbReference>
<dbReference type="GO" id="GO:0000976">
    <property type="term" value="F:transcription cis-regulatory region binding"/>
    <property type="evidence" value="ECO:0007669"/>
    <property type="project" value="TreeGrafter"/>
</dbReference>
<dbReference type="SUPFAM" id="SSF46689">
    <property type="entry name" value="Homeodomain-like"/>
    <property type="match status" value="1"/>
</dbReference>
<dbReference type="InterPro" id="IPR050109">
    <property type="entry name" value="HTH-type_TetR-like_transc_reg"/>
</dbReference>
<dbReference type="InterPro" id="IPR036271">
    <property type="entry name" value="Tet_transcr_reg_TetR-rel_C_sf"/>
</dbReference>
<keyword evidence="2 4" id="KW-0238">DNA-binding</keyword>
<reference evidence="6" key="1">
    <citation type="submission" date="2020-12" db="EMBL/GenBank/DDBJ databases">
        <title>Oil enriched cultivation method for isolating marine PHA-producing bacteria.</title>
        <authorList>
            <person name="Zheng W."/>
            <person name="Yu S."/>
            <person name="Huang Y."/>
        </authorList>
    </citation>
    <scope>NUCLEOTIDE SEQUENCE</scope>
    <source>
        <strain evidence="6">SY-2-12</strain>
    </source>
</reference>
<evidence type="ECO:0000313" key="6">
    <source>
        <dbReference type="EMBL" id="MBN9670886.1"/>
    </source>
</evidence>
<proteinExistence type="predicted"/>
<dbReference type="Pfam" id="PF13305">
    <property type="entry name" value="TetR_C_33"/>
    <property type="match status" value="1"/>
</dbReference>
<comment type="caution">
    <text evidence="6">The sequence shown here is derived from an EMBL/GenBank/DDBJ whole genome shotgun (WGS) entry which is preliminary data.</text>
</comment>
<protein>
    <submittedName>
        <fullName evidence="6">TetR/AcrR family transcriptional regulator</fullName>
    </submittedName>
</protein>
<evidence type="ECO:0000256" key="3">
    <source>
        <dbReference type="ARBA" id="ARBA00023163"/>
    </source>
</evidence>
<dbReference type="SUPFAM" id="SSF48498">
    <property type="entry name" value="Tetracyclin repressor-like, C-terminal domain"/>
    <property type="match status" value="1"/>
</dbReference>
<organism evidence="6 7">
    <name type="scientific">Roseibium aggregatum</name>
    <dbReference type="NCBI Taxonomy" id="187304"/>
    <lineage>
        <taxon>Bacteria</taxon>
        <taxon>Pseudomonadati</taxon>
        <taxon>Pseudomonadota</taxon>
        <taxon>Alphaproteobacteria</taxon>
        <taxon>Hyphomicrobiales</taxon>
        <taxon>Stappiaceae</taxon>
        <taxon>Roseibium</taxon>
    </lineage>
</organism>
<dbReference type="Proteomes" id="UP000664096">
    <property type="component" value="Unassembled WGS sequence"/>
</dbReference>
<dbReference type="PROSITE" id="PS50977">
    <property type="entry name" value="HTH_TETR_2"/>
    <property type="match status" value="1"/>
</dbReference>
<dbReference type="PANTHER" id="PTHR30055:SF220">
    <property type="entry name" value="TETR-FAMILY REGULATORY PROTEIN"/>
    <property type="match status" value="1"/>
</dbReference>
<dbReference type="InterPro" id="IPR009057">
    <property type="entry name" value="Homeodomain-like_sf"/>
</dbReference>
<dbReference type="AlphaFoldDB" id="A0A939J099"/>
<keyword evidence="3" id="KW-0804">Transcription</keyword>
<evidence type="ECO:0000313" key="7">
    <source>
        <dbReference type="Proteomes" id="UP000664096"/>
    </source>
</evidence>
<feature type="domain" description="HTH tetR-type" evidence="5">
    <location>
        <begin position="7"/>
        <end position="67"/>
    </location>
</feature>
<dbReference type="Gene3D" id="1.10.357.10">
    <property type="entry name" value="Tetracycline Repressor, domain 2"/>
    <property type="match status" value="1"/>
</dbReference>
<dbReference type="GO" id="GO:0003700">
    <property type="term" value="F:DNA-binding transcription factor activity"/>
    <property type="evidence" value="ECO:0007669"/>
    <property type="project" value="TreeGrafter"/>
</dbReference>
<keyword evidence="1" id="KW-0805">Transcription regulation</keyword>
<accession>A0A939J099</accession>
<dbReference type="InterPro" id="IPR025996">
    <property type="entry name" value="MT1864/Rv1816-like_C"/>
</dbReference>
<evidence type="ECO:0000256" key="1">
    <source>
        <dbReference type="ARBA" id="ARBA00023015"/>
    </source>
</evidence>
<name>A0A939J099_9HYPH</name>